<dbReference type="Gene3D" id="3.60.15.10">
    <property type="entry name" value="Ribonuclease Z/Hydroxyacylglutathione hydrolase-like"/>
    <property type="match status" value="1"/>
</dbReference>
<organism evidence="11 12">
    <name type="scientific">Gomphillus americanus</name>
    <dbReference type="NCBI Taxonomy" id="1940652"/>
    <lineage>
        <taxon>Eukaryota</taxon>
        <taxon>Fungi</taxon>
        <taxon>Dikarya</taxon>
        <taxon>Ascomycota</taxon>
        <taxon>Pezizomycotina</taxon>
        <taxon>Lecanoromycetes</taxon>
        <taxon>OSLEUM clade</taxon>
        <taxon>Ostropomycetidae</taxon>
        <taxon>Ostropales</taxon>
        <taxon>Graphidaceae</taxon>
        <taxon>Gomphilloideae</taxon>
        <taxon>Gomphillus</taxon>
    </lineage>
</organism>
<keyword evidence="7" id="KW-0378">Hydrolase</keyword>
<dbReference type="EC" id="3.1.2.6" evidence="5"/>
<keyword evidence="6" id="KW-0479">Metal-binding</keyword>
<evidence type="ECO:0000256" key="3">
    <source>
        <dbReference type="ARBA" id="ARBA00004963"/>
    </source>
</evidence>
<protein>
    <recommendedName>
        <fullName evidence="5">hydroxyacylglutathione hydrolase</fullName>
        <ecNumber evidence="5">3.1.2.6</ecNumber>
    </recommendedName>
    <alternativeName>
        <fullName evidence="9">Glyoxalase II</fullName>
    </alternativeName>
</protein>
<evidence type="ECO:0000313" key="12">
    <source>
        <dbReference type="Proteomes" id="UP000664169"/>
    </source>
</evidence>
<evidence type="ECO:0000313" key="11">
    <source>
        <dbReference type="EMBL" id="CAF9930934.1"/>
    </source>
</evidence>
<dbReference type="EMBL" id="CAJPDQ010000037">
    <property type="protein sequence ID" value="CAF9930934.1"/>
    <property type="molecule type" value="Genomic_DNA"/>
</dbReference>
<comment type="caution">
    <text evidence="11">The sequence shown here is derived from an EMBL/GenBank/DDBJ whole genome shotgun (WGS) entry which is preliminary data.</text>
</comment>
<dbReference type="Pfam" id="PF16123">
    <property type="entry name" value="HAGH_C"/>
    <property type="match status" value="1"/>
</dbReference>
<dbReference type="GO" id="GO:0046872">
    <property type="term" value="F:metal ion binding"/>
    <property type="evidence" value="ECO:0007669"/>
    <property type="project" value="UniProtKB-KW"/>
</dbReference>
<sequence>MWVGSSNNYAYIVSDEKTKDAVIIDPANPEEVLPVLDDLVKSGKVKLTAIVNTHHHPDHAGGNAKLLEVYPNTTVIGGKDCDKVSQTPGNKEKLKIGTAINVTALHTPCHTQDSICWYMEDKEKDQRVVFTGDTLFIGGCGKFFEGTPAEMHDALNKVLSALPDDTKVFVRDLSERRLSLLMRFQPGHEYTKSNCKFLNKVLQTEAVKKLTSFAENNKETQGQFTMGDEKQYNVFMRVEDPEVQKATGESDPVAVMGKLREMKNSM</sequence>
<comment type="pathway">
    <text evidence="3">Secondary metabolite metabolism; methylglyoxal degradation; (R)-lactate from methylglyoxal: step 2/2.</text>
</comment>
<dbReference type="UniPathway" id="UPA00619">
    <property type="reaction ID" value="UER00676"/>
</dbReference>
<dbReference type="SMART" id="SM00849">
    <property type="entry name" value="Lactamase_B"/>
    <property type="match status" value="1"/>
</dbReference>
<evidence type="ECO:0000256" key="7">
    <source>
        <dbReference type="ARBA" id="ARBA00022801"/>
    </source>
</evidence>
<evidence type="ECO:0000259" key="10">
    <source>
        <dbReference type="SMART" id="SM00849"/>
    </source>
</evidence>
<dbReference type="InterPro" id="IPR035680">
    <property type="entry name" value="Clx_II_MBL"/>
</dbReference>
<evidence type="ECO:0000256" key="8">
    <source>
        <dbReference type="ARBA" id="ARBA00022833"/>
    </source>
</evidence>
<dbReference type="GO" id="GO:0004416">
    <property type="term" value="F:hydroxyacylglutathione hydrolase activity"/>
    <property type="evidence" value="ECO:0007669"/>
    <property type="project" value="UniProtKB-EC"/>
</dbReference>
<dbReference type="Pfam" id="PF00753">
    <property type="entry name" value="Lactamase_B"/>
    <property type="match status" value="1"/>
</dbReference>
<gene>
    <name evidence="11" type="ORF">GOMPHAMPRED_005772</name>
</gene>
<dbReference type="SUPFAM" id="SSF56281">
    <property type="entry name" value="Metallo-hydrolase/oxidoreductase"/>
    <property type="match status" value="1"/>
</dbReference>
<evidence type="ECO:0000256" key="6">
    <source>
        <dbReference type="ARBA" id="ARBA00022723"/>
    </source>
</evidence>
<dbReference type="AlphaFoldDB" id="A0A8H3FUG3"/>
<dbReference type="InterPro" id="IPR001279">
    <property type="entry name" value="Metallo-B-lactamas"/>
</dbReference>
<keyword evidence="12" id="KW-1185">Reference proteome</keyword>
<proteinExistence type="inferred from homology"/>
<comment type="cofactor">
    <cofactor evidence="2">
        <name>Zn(2+)</name>
        <dbReference type="ChEBI" id="CHEBI:29105"/>
    </cofactor>
</comment>
<evidence type="ECO:0000256" key="9">
    <source>
        <dbReference type="ARBA" id="ARBA00031044"/>
    </source>
</evidence>
<dbReference type="Proteomes" id="UP000664169">
    <property type="component" value="Unassembled WGS sequence"/>
</dbReference>
<comment type="catalytic activity">
    <reaction evidence="1">
        <text>an S-(2-hydroxyacyl)glutathione + H2O = a 2-hydroxy carboxylate + glutathione + H(+)</text>
        <dbReference type="Rhea" id="RHEA:21864"/>
        <dbReference type="ChEBI" id="CHEBI:15377"/>
        <dbReference type="ChEBI" id="CHEBI:15378"/>
        <dbReference type="ChEBI" id="CHEBI:57925"/>
        <dbReference type="ChEBI" id="CHEBI:58896"/>
        <dbReference type="ChEBI" id="CHEBI:71261"/>
        <dbReference type="EC" id="3.1.2.6"/>
    </reaction>
</comment>
<dbReference type="InterPro" id="IPR036866">
    <property type="entry name" value="RibonucZ/Hydroxyglut_hydro"/>
</dbReference>
<dbReference type="PANTHER" id="PTHR11935">
    <property type="entry name" value="BETA LACTAMASE DOMAIN"/>
    <property type="match status" value="1"/>
</dbReference>
<evidence type="ECO:0000256" key="1">
    <source>
        <dbReference type="ARBA" id="ARBA00001623"/>
    </source>
</evidence>
<reference evidence="11" key="1">
    <citation type="submission" date="2021-03" db="EMBL/GenBank/DDBJ databases">
        <authorList>
            <person name="Tagirdzhanova G."/>
        </authorList>
    </citation>
    <scope>NUCLEOTIDE SEQUENCE</scope>
</reference>
<accession>A0A8H3FUG3</accession>
<feature type="domain" description="Metallo-beta-lactamase" evidence="10">
    <location>
        <begin position="7"/>
        <end position="173"/>
    </location>
</feature>
<name>A0A8H3FUG3_9LECA</name>
<dbReference type="OrthoDB" id="515692at2759"/>
<evidence type="ECO:0000256" key="2">
    <source>
        <dbReference type="ARBA" id="ARBA00001947"/>
    </source>
</evidence>
<dbReference type="CDD" id="cd07723">
    <property type="entry name" value="hydroxyacylglutathione_hydrolase_MBL-fold"/>
    <property type="match status" value="1"/>
</dbReference>
<dbReference type="InterPro" id="IPR032282">
    <property type="entry name" value="HAGH_C"/>
</dbReference>
<evidence type="ECO:0000256" key="5">
    <source>
        <dbReference type="ARBA" id="ARBA00011917"/>
    </source>
</evidence>
<comment type="similarity">
    <text evidence="4">Belongs to the metallo-beta-lactamase superfamily. Glyoxalase II family.</text>
</comment>
<keyword evidence="8" id="KW-0862">Zinc</keyword>
<dbReference type="PANTHER" id="PTHR11935:SF94">
    <property type="entry name" value="TENZING NORGAY, ISOFORM C"/>
    <property type="match status" value="1"/>
</dbReference>
<evidence type="ECO:0000256" key="4">
    <source>
        <dbReference type="ARBA" id="ARBA00006759"/>
    </source>
</evidence>